<evidence type="ECO:0000256" key="3">
    <source>
        <dbReference type="PROSITE-ProRule" id="PRU00023"/>
    </source>
</evidence>
<sequence length="527" mass="60203">MLTTEAPTPITKVQWWDSERVHVLCPFCEEIHRHGFTGYGDERLSRVAHCKSRLPGDQTYVFKFPPAGCFYIDKTNICFVTDGVKLPEHTPPERLNELRARFQDAINRKPLWKGLGREQAEEIDNVVGKMVLGSFDTVRRFLDNADTQLRITFLTGVEPWNSPPPIHDSDEEEDDSQDEEQTESRPTYGKTILHYAASERYPEIVKVLLEEGACVNSVDLDGRTPLMEAALWGRLENVQVLLEHGADATLPCIKDNKVLYAADFARLAKQIQHTRGQNKTYSSYEMEIRGREIVRLLSKPPTRQPALQLENFYFSRSSDDQQSLSLKIHYNLPTRWKTVAHMVRDGNLPPVSAMSGWGHGEHESIQIAGRDWTCKVLELCNAINFTPEPHYYDKGVPGRYNACHAEKQLIAYFVDKHCFLDYEMVVPSEPPDELSILRDMMCHTGFSEEAFNRRVTERIQEEDKLADRSRLVALKEIFPPDSLPKADIVVSQPVCDDCEAFIKHVNTQLGLSLRLLTSTMHVVEGEF</sequence>
<dbReference type="OrthoDB" id="341259at2759"/>
<evidence type="ECO:0000256" key="4">
    <source>
        <dbReference type="SAM" id="MobiDB-lite"/>
    </source>
</evidence>
<keyword evidence="7" id="KW-1185">Reference proteome</keyword>
<reference evidence="6" key="1">
    <citation type="journal article" date="2017" name="Mycologia">
        <title>Fusarium algeriense, sp. nov., a novel toxigenic crown rot pathogen of durum wheat from Algeria is nested in the Fusarium burgessii species complex.</title>
        <authorList>
            <person name="Laraba I."/>
            <person name="Keddad A."/>
            <person name="Boureghda H."/>
            <person name="Abdallah N."/>
            <person name="Vaughan M.M."/>
            <person name="Proctor R.H."/>
            <person name="Busman M."/>
            <person name="O'Donnell K."/>
        </authorList>
    </citation>
    <scope>NUCLEOTIDE SEQUENCE</scope>
    <source>
        <strain evidence="6">NRRL 25174</strain>
    </source>
</reference>
<dbReference type="PANTHER" id="PTHR24189">
    <property type="entry name" value="MYOTROPHIN"/>
    <property type="match status" value="1"/>
</dbReference>
<dbReference type="PROSITE" id="PS50088">
    <property type="entry name" value="ANK_REPEAT"/>
    <property type="match status" value="2"/>
</dbReference>
<gene>
    <name evidence="6" type="ORF">FBEOM_4397</name>
</gene>
<dbReference type="SUPFAM" id="SSF48403">
    <property type="entry name" value="Ankyrin repeat"/>
    <property type="match status" value="1"/>
</dbReference>
<name>A0A9P5ANB9_9HYPO</name>
<dbReference type="GO" id="GO:0005634">
    <property type="term" value="C:nucleus"/>
    <property type="evidence" value="ECO:0007669"/>
    <property type="project" value="TreeGrafter"/>
</dbReference>
<dbReference type="GO" id="GO:0005737">
    <property type="term" value="C:cytoplasm"/>
    <property type="evidence" value="ECO:0007669"/>
    <property type="project" value="TreeGrafter"/>
</dbReference>
<dbReference type="PROSITE" id="PS50297">
    <property type="entry name" value="ANK_REP_REGION"/>
    <property type="match status" value="2"/>
</dbReference>
<evidence type="ECO:0000313" key="7">
    <source>
        <dbReference type="Proteomes" id="UP000730481"/>
    </source>
</evidence>
<dbReference type="Pfam" id="PF12796">
    <property type="entry name" value="Ank_2"/>
    <property type="match status" value="1"/>
</dbReference>
<dbReference type="Gene3D" id="1.25.40.20">
    <property type="entry name" value="Ankyrin repeat-containing domain"/>
    <property type="match status" value="1"/>
</dbReference>
<reference evidence="6" key="2">
    <citation type="submission" date="2020-02" db="EMBL/GenBank/DDBJ databases">
        <title>Identification and distribution of gene clusters putatively required for synthesis of sphingolipid metabolism inhibitors in phylogenetically diverse species of the filamentous fungus Fusarium.</title>
        <authorList>
            <person name="Kim H.-S."/>
            <person name="Busman M."/>
            <person name="Brown D.W."/>
            <person name="Divon H."/>
            <person name="Uhlig S."/>
            <person name="Proctor R.H."/>
        </authorList>
    </citation>
    <scope>NUCLEOTIDE SEQUENCE</scope>
    <source>
        <strain evidence="6">NRRL 25174</strain>
    </source>
</reference>
<dbReference type="EMBL" id="PVQB02000183">
    <property type="protein sequence ID" value="KAF4341659.1"/>
    <property type="molecule type" value="Genomic_DNA"/>
</dbReference>
<dbReference type="InterPro" id="IPR036770">
    <property type="entry name" value="Ankyrin_rpt-contain_sf"/>
</dbReference>
<feature type="region of interest" description="Disordered" evidence="4">
    <location>
        <begin position="160"/>
        <end position="188"/>
    </location>
</feature>
<dbReference type="InterPro" id="IPR002110">
    <property type="entry name" value="Ankyrin_rpt"/>
</dbReference>
<feature type="repeat" description="ANK" evidence="3">
    <location>
        <begin position="188"/>
        <end position="220"/>
    </location>
</feature>
<dbReference type="InterPro" id="IPR057517">
    <property type="entry name" value="SsdA-like_C"/>
</dbReference>
<feature type="repeat" description="ANK" evidence="3">
    <location>
        <begin position="221"/>
        <end position="247"/>
    </location>
</feature>
<protein>
    <submittedName>
        <fullName evidence="6">Ankyrin repeat-containing protein</fullName>
    </submittedName>
</protein>
<dbReference type="Pfam" id="PF24120">
    <property type="entry name" value="SsdA_C"/>
    <property type="match status" value="1"/>
</dbReference>
<evidence type="ECO:0000256" key="1">
    <source>
        <dbReference type="ARBA" id="ARBA00022737"/>
    </source>
</evidence>
<evidence type="ECO:0000259" key="5">
    <source>
        <dbReference type="Pfam" id="PF24120"/>
    </source>
</evidence>
<proteinExistence type="predicted"/>
<feature type="domain" description="Single-strand DNA deaminase toxin A-like C-terminal" evidence="5">
    <location>
        <begin position="352"/>
        <end position="410"/>
    </location>
</feature>
<accession>A0A9P5ANB9</accession>
<dbReference type="AlphaFoldDB" id="A0A9P5ANB9"/>
<evidence type="ECO:0000256" key="2">
    <source>
        <dbReference type="ARBA" id="ARBA00023043"/>
    </source>
</evidence>
<comment type="caution">
    <text evidence="6">The sequence shown here is derived from an EMBL/GenBank/DDBJ whole genome shotgun (WGS) entry which is preliminary data.</text>
</comment>
<keyword evidence="2 3" id="KW-0040">ANK repeat</keyword>
<dbReference type="SMART" id="SM00248">
    <property type="entry name" value="ANK"/>
    <property type="match status" value="2"/>
</dbReference>
<keyword evidence="1" id="KW-0677">Repeat</keyword>
<feature type="compositionally biased region" description="Acidic residues" evidence="4">
    <location>
        <begin position="169"/>
        <end position="181"/>
    </location>
</feature>
<dbReference type="InterPro" id="IPR050745">
    <property type="entry name" value="Multifunctional_regulatory"/>
</dbReference>
<dbReference type="PANTHER" id="PTHR24189:SF71">
    <property type="entry name" value="ANKYRIN REPEAT DOMAIN 39"/>
    <property type="match status" value="1"/>
</dbReference>
<dbReference type="Proteomes" id="UP000730481">
    <property type="component" value="Unassembled WGS sequence"/>
</dbReference>
<organism evidence="6 7">
    <name type="scientific">Fusarium beomiforme</name>
    <dbReference type="NCBI Taxonomy" id="44412"/>
    <lineage>
        <taxon>Eukaryota</taxon>
        <taxon>Fungi</taxon>
        <taxon>Dikarya</taxon>
        <taxon>Ascomycota</taxon>
        <taxon>Pezizomycotina</taxon>
        <taxon>Sordariomycetes</taxon>
        <taxon>Hypocreomycetidae</taxon>
        <taxon>Hypocreales</taxon>
        <taxon>Nectriaceae</taxon>
        <taxon>Fusarium</taxon>
        <taxon>Fusarium burgessii species complex</taxon>
    </lineage>
</organism>
<evidence type="ECO:0000313" key="6">
    <source>
        <dbReference type="EMBL" id="KAF4341659.1"/>
    </source>
</evidence>